<keyword evidence="2" id="KW-1185">Reference proteome</keyword>
<keyword evidence="1" id="KW-1133">Transmembrane helix</keyword>
<evidence type="ECO:0000313" key="2">
    <source>
        <dbReference type="Proteomes" id="UP000887574"/>
    </source>
</evidence>
<keyword evidence="1" id="KW-0472">Membrane</keyword>
<dbReference type="Pfam" id="PF10321">
    <property type="entry name" value="7TM_GPCR_Srt"/>
    <property type="match status" value="1"/>
</dbReference>
<dbReference type="PANTHER" id="PTHR23021">
    <property type="entry name" value="SERPENTINE RECEPTOR, CLASS T"/>
    <property type="match status" value="1"/>
</dbReference>
<evidence type="ECO:0000313" key="3">
    <source>
        <dbReference type="WBParaSite" id="jg4722"/>
    </source>
</evidence>
<dbReference type="InterPro" id="IPR019425">
    <property type="entry name" value="7TM_GPCR_serpentine_rcpt_Srt"/>
</dbReference>
<accession>A0A915EAX0</accession>
<feature type="transmembrane region" description="Helical" evidence="1">
    <location>
        <begin position="37"/>
        <end position="58"/>
    </location>
</feature>
<keyword evidence="1" id="KW-0812">Transmembrane</keyword>
<dbReference type="AlphaFoldDB" id="A0A915EAX0"/>
<proteinExistence type="predicted"/>
<dbReference type="WBParaSite" id="jg4722">
    <property type="protein sequence ID" value="jg4722"/>
    <property type="gene ID" value="jg4722"/>
</dbReference>
<reference evidence="3" key="1">
    <citation type="submission" date="2022-11" db="UniProtKB">
        <authorList>
            <consortium name="WormBaseParasite"/>
        </authorList>
    </citation>
    <scope>IDENTIFICATION</scope>
</reference>
<name>A0A915EAX0_9BILA</name>
<evidence type="ECO:0000256" key="1">
    <source>
        <dbReference type="SAM" id="Phobius"/>
    </source>
</evidence>
<feature type="transmembrane region" description="Helical" evidence="1">
    <location>
        <begin position="70"/>
        <end position="92"/>
    </location>
</feature>
<sequence>MNIYLLHHEEFQRLYNCSKIRIDDFSLASRTHVGKSVFTLLLTSVLFTLYIPCTFALYKHTAHSCYKLMFYISISDMLMLLFIGFLHGYLGIIGSVYCTHPNFNYLCGICVNALWMSESSAEITLAINRCLVTVAPDIEKALFNGKRVYVWLTATTSDPEGVFTNHLHTVHNTGVAIVIPAIYIVFFVVLLFKAKSIGSNNDKNFSKKQKMSRFPNLYTETANFSSTVRPTTNSVT</sequence>
<organism evidence="2 3">
    <name type="scientific">Ditylenchus dipsaci</name>
    <dbReference type="NCBI Taxonomy" id="166011"/>
    <lineage>
        <taxon>Eukaryota</taxon>
        <taxon>Metazoa</taxon>
        <taxon>Ecdysozoa</taxon>
        <taxon>Nematoda</taxon>
        <taxon>Chromadorea</taxon>
        <taxon>Rhabditida</taxon>
        <taxon>Tylenchina</taxon>
        <taxon>Tylenchomorpha</taxon>
        <taxon>Sphaerularioidea</taxon>
        <taxon>Anguinidae</taxon>
        <taxon>Anguininae</taxon>
        <taxon>Ditylenchus</taxon>
    </lineage>
</organism>
<dbReference type="SUPFAM" id="SSF81321">
    <property type="entry name" value="Family A G protein-coupled receptor-like"/>
    <property type="match status" value="1"/>
</dbReference>
<dbReference type="Proteomes" id="UP000887574">
    <property type="component" value="Unplaced"/>
</dbReference>
<protein>
    <submittedName>
        <fullName evidence="3">Uncharacterized protein</fullName>
    </submittedName>
</protein>
<feature type="transmembrane region" description="Helical" evidence="1">
    <location>
        <begin position="173"/>
        <end position="192"/>
    </location>
</feature>